<evidence type="ECO:0000256" key="2">
    <source>
        <dbReference type="ARBA" id="ARBA00009918"/>
    </source>
</evidence>
<feature type="region of interest" description="Disordered" evidence="8">
    <location>
        <begin position="77"/>
        <end position="104"/>
    </location>
</feature>
<dbReference type="AlphaFoldDB" id="A0A9P6HQ56"/>
<reference evidence="11" key="2">
    <citation type="submission" date="2020-11" db="EMBL/GenBank/DDBJ databases">
        <authorList>
            <consortium name="DOE Joint Genome Institute"/>
            <person name="Kuo A."/>
            <person name="Miyauchi S."/>
            <person name="Kiss E."/>
            <person name="Drula E."/>
            <person name="Kohler A."/>
            <person name="Sanchez-Garcia M."/>
            <person name="Andreopoulos B."/>
            <person name="Barry K.W."/>
            <person name="Bonito G."/>
            <person name="Buee M."/>
            <person name="Carver A."/>
            <person name="Chen C."/>
            <person name="Cichocki N."/>
            <person name="Clum A."/>
            <person name="Culley D."/>
            <person name="Crous P.W."/>
            <person name="Fauchery L."/>
            <person name="Girlanda M."/>
            <person name="Hayes R."/>
            <person name="Keri Z."/>
            <person name="Labutti K."/>
            <person name="Lipzen A."/>
            <person name="Lombard V."/>
            <person name="Magnuson J."/>
            <person name="Maillard F."/>
            <person name="Morin E."/>
            <person name="Murat C."/>
            <person name="Nolan M."/>
            <person name="Ohm R."/>
            <person name="Pangilinan J."/>
            <person name="Pereira M."/>
            <person name="Perotto S."/>
            <person name="Peter M."/>
            <person name="Riley R."/>
            <person name="Sitrit Y."/>
            <person name="Stielow B."/>
            <person name="Szollosi G."/>
            <person name="Zifcakova L."/>
            <person name="Stursova M."/>
            <person name="Spatafora J.W."/>
            <person name="Tedersoo L."/>
            <person name="Vaario L.-M."/>
            <person name="Yamada A."/>
            <person name="Yan M."/>
            <person name="Wang P."/>
            <person name="Xu J."/>
            <person name="Bruns T."/>
            <person name="Baldrian P."/>
            <person name="Vilgalys R."/>
            <person name="Henrissat B."/>
            <person name="Grigoriev I.V."/>
            <person name="Hibbett D."/>
            <person name="Nagy L.G."/>
            <person name="Martin F.M."/>
        </authorList>
    </citation>
    <scope>NUCLEOTIDE SEQUENCE</scope>
    <source>
        <strain evidence="11">UH-Tt-Lm1</strain>
    </source>
</reference>
<feature type="chain" id="PRO_5040496372" description="Protein OS-9 homolog" evidence="9">
    <location>
        <begin position="23"/>
        <end position="462"/>
    </location>
</feature>
<dbReference type="Gene3D" id="2.70.130.10">
    <property type="entry name" value="Mannose-6-phosphate receptor binding domain"/>
    <property type="match status" value="1"/>
</dbReference>
<keyword evidence="6" id="KW-0256">Endoplasmic reticulum</keyword>
<dbReference type="GO" id="GO:0030968">
    <property type="term" value="P:endoplasmic reticulum unfolded protein response"/>
    <property type="evidence" value="ECO:0007669"/>
    <property type="project" value="InterPro"/>
</dbReference>
<dbReference type="InterPro" id="IPR045149">
    <property type="entry name" value="OS-9-like"/>
</dbReference>
<keyword evidence="12" id="KW-1185">Reference proteome</keyword>
<evidence type="ECO:0000256" key="8">
    <source>
        <dbReference type="SAM" id="MobiDB-lite"/>
    </source>
</evidence>
<evidence type="ECO:0000256" key="7">
    <source>
        <dbReference type="ARBA" id="ARBA00023157"/>
    </source>
</evidence>
<comment type="caution">
    <text evidence="11">The sequence shown here is derived from an EMBL/GenBank/DDBJ whole genome shotgun (WGS) entry which is preliminary data.</text>
</comment>
<reference evidence="11" key="1">
    <citation type="journal article" date="2020" name="Nat. Commun.">
        <title>Large-scale genome sequencing of mycorrhizal fungi provides insights into the early evolution of symbiotic traits.</title>
        <authorList>
            <person name="Miyauchi S."/>
            <person name="Kiss E."/>
            <person name="Kuo A."/>
            <person name="Drula E."/>
            <person name="Kohler A."/>
            <person name="Sanchez-Garcia M."/>
            <person name="Morin E."/>
            <person name="Andreopoulos B."/>
            <person name="Barry K.W."/>
            <person name="Bonito G."/>
            <person name="Buee M."/>
            <person name="Carver A."/>
            <person name="Chen C."/>
            <person name="Cichocki N."/>
            <person name="Clum A."/>
            <person name="Culley D."/>
            <person name="Crous P.W."/>
            <person name="Fauchery L."/>
            <person name="Girlanda M."/>
            <person name="Hayes R.D."/>
            <person name="Keri Z."/>
            <person name="LaButti K."/>
            <person name="Lipzen A."/>
            <person name="Lombard V."/>
            <person name="Magnuson J."/>
            <person name="Maillard F."/>
            <person name="Murat C."/>
            <person name="Nolan M."/>
            <person name="Ohm R.A."/>
            <person name="Pangilinan J."/>
            <person name="Pereira M.F."/>
            <person name="Perotto S."/>
            <person name="Peter M."/>
            <person name="Pfister S."/>
            <person name="Riley R."/>
            <person name="Sitrit Y."/>
            <person name="Stielow J.B."/>
            <person name="Szollosi G."/>
            <person name="Zifcakova L."/>
            <person name="Stursova M."/>
            <person name="Spatafora J.W."/>
            <person name="Tedersoo L."/>
            <person name="Vaario L.M."/>
            <person name="Yamada A."/>
            <person name="Yan M."/>
            <person name="Wang P."/>
            <person name="Xu J."/>
            <person name="Bruns T."/>
            <person name="Baldrian P."/>
            <person name="Vilgalys R."/>
            <person name="Dunand C."/>
            <person name="Henrissat B."/>
            <person name="Grigoriev I.V."/>
            <person name="Hibbett D."/>
            <person name="Nagy L.G."/>
            <person name="Martin F.M."/>
        </authorList>
    </citation>
    <scope>NUCLEOTIDE SEQUENCE</scope>
    <source>
        <strain evidence="11">UH-Tt-Lm1</strain>
    </source>
</reference>
<dbReference type="PANTHER" id="PTHR15414">
    <property type="entry name" value="OS-9-RELATED"/>
    <property type="match status" value="1"/>
</dbReference>
<comment type="subcellular location">
    <subcellularLocation>
        <location evidence="1">Endoplasmic reticulum membrane</location>
        <topology evidence="1">Peripheral membrane protein</topology>
        <orientation evidence="1">Lumenal side</orientation>
    </subcellularLocation>
</comment>
<evidence type="ECO:0000256" key="6">
    <source>
        <dbReference type="ARBA" id="ARBA00022824"/>
    </source>
</evidence>
<accession>A0A9P6HQ56</accession>
<evidence type="ECO:0000256" key="1">
    <source>
        <dbReference type="ARBA" id="ARBA00004367"/>
    </source>
</evidence>
<keyword evidence="5" id="KW-0430">Lectin</keyword>
<dbReference type="InterPro" id="IPR009011">
    <property type="entry name" value="Man6P_isomerase_rcpt-bd_dom_sf"/>
</dbReference>
<dbReference type="SUPFAM" id="SSF50911">
    <property type="entry name" value="Mannose 6-phosphate receptor domain"/>
    <property type="match status" value="1"/>
</dbReference>
<dbReference type="GO" id="GO:0030970">
    <property type="term" value="P:retrograde protein transport, ER to cytosol"/>
    <property type="evidence" value="ECO:0007669"/>
    <property type="project" value="TreeGrafter"/>
</dbReference>
<comment type="similarity">
    <text evidence="2">Belongs to the OS-9 family.</text>
</comment>
<evidence type="ECO:0000313" key="12">
    <source>
        <dbReference type="Proteomes" id="UP000736335"/>
    </source>
</evidence>
<dbReference type="PANTHER" id="PTHR15414:SF0">
    <property type="entry name" value="ENDOPLASMIC RETICULUM LECTIN 1"/>
    <property type="match status" value="1"/>
</dbReference>
<evidence type="ECO:0000259" key="10">
    <source>
        <dbReference type="PROSITE" id="PS51914"/>
    </source>
</evidence>
<evidence type="ECO:0000256" key="5">
    <source>
        <dbReference type="ARBA" id="ARBA00022734"/>
    </source>
</evidence>
<evidence type="ECO:0000313" key="11">
    <source>
        <dbReference type="EMBL" id="KAF9792729.1"/>
    </source>
</evidence>
<keyword evidence="7" id="KW-1015">Disulfide bond</keyword>
<dbReference type="GO" id="GO:0030246">
    <property type="term" value="F:carbohydrate binding"/>
    <property type="evidence" value="ECO:0007669"/>
    <property type="project" value="UniProtKB-KW"/>
</dbReference>
<dbReference type="InterPro" id="IPR044865">
    <property type="entry name" value="MRH_dom"/>
</dbReference>
<dbReference type="Proteomes" id="UP000736335">
    <property type="component" value="Unassembled WGS sequence"/>
</dbReference>
<evidence type="ECO:0000256" key="4">
    <source>
        <dbReference type="ARBA" id="ARBA00022729"/>
    </source>
</evidence>
<dbReference type="Pfam" id="PF07915">
    <property type="entry name" value="PRKCSH"/>
    <property type="match status" value="1"/>
</dbReference>
<feature type="signal peptide" evidence="9">
    <location>
        <begin position="1"/>
        <end position="22"/>
    </location>
</feature>
<protein>
    <recommendedName>
        <fullName evidence="3">Protein OS-9 homolog</fullName>
    </recommendedName>
</protein>
<evidence type="ECO:0000256" key="9">
    <source>
        <dbReference type="SAM" id="SignalP"/>
    </source>
</evidence>
<dbReference type="OrthoDB" id="448954at2759"/>
<dbReference type="GO" id="GO:0005788">
    <property type="term" value="C:endoplasmic reticulum lumen"/>
    <property type="evidence" value="ECO:0007669"/>
    <property type="project" value="TreeGrafter"/>
</dbReference>
<keyword evidence="4 9" id="KW-0732">Signal</keyword>
<dbReference type="InterPro" id="IPR012913">
    <property type="entry name" value="OS9-like_dom"/>
</dbReference>
<gene>
    <name evidence="11" type="ORF">BJ322DRAFT_69450</name>
</gene>
<sequence>MPSALYLLVTLFGLNHLHIVFGRIHASLIPEDPHAFPKYDVTFLNGLPVLNETAERWLRDGLQGGLLEFLEEPWVSNSSPWSKLKGIDPTEPSQSLTSSPSREPEPVFKLELMKMGPSHSYLCLVPPEPPILDNPPRLEDSSEETTLIQSWNLLQALSGKCLYHRQGWFTYSYCHNSHVRQFREAAPTHPSPIGYKPEEDTEWEAYTLGQAPETTPESGADLSVAEQNALAVNLELARGAGSRYLIQRWGDGTVCDKTGREREIEIQFHCSMTVTDTILFIKETTTCHYVLVIQTPRLCGDPAFRSRRDSQEQSTIRCREVIQSPEELKGDDFPPDVEAQVPLHVWASEKEFRDQMSQPLPNEKIRKHGKGPMIDDALLAKIVNQLRRKGIGGFDKERTVVVEDQGNGDTVFYVEFESDDVQGQGQEEQEQLEIQFTEETMEALLNQARNGQPPGAEDEDEP</sequence>
<organism evidence="11 12">
    <name type="scientific">Thelephora terrestris</name>
    <dbReference type="NCBI Taxonomy" id="56493"/>
    <lineage>
        <taxon>Eukaryota</taxon>
        <taxon>Fungi</taxon>
        <taxon>Dikarya</taxon>
        <taxon>Basidiomycota</taxon>
        <taxon>Agaricomycotina</taxon>
        <taxon>Agaricomycetes</taxon>
        <taxon>Thelephorales</taxon>
        <taxon>Thelephoraceae</taxon>
        <taxon>Thelephora</taxon>
    </lineage>
</organism>
<evidence type="ECO:0000256" key="3">
    <source>
        <dbReference type="ARBA" id="ARBA00018727"/>
    </source>
</evidence>
<feature type="compositionally biased region" description="Polar residues" evidence="8">
    <location>
        <begin position="91"/>
        <end position="101"/>
    </location>
</feature>
<dbReference type="GO" id="GO:0005789">
    <property type="term" value="C:endoplasmic reticulum membrane"/>
    <property type="evidence" value="ECO:0007669"/>
    <property type="project" value="UniProtKB-SubCell"/>
</dbReference>
<name>A0A9P6HQ56_9AGAM</name>
<proteinExistence type="inferred from homology"/>
<dbReference type="PROSITE" id="PS51914">
    <property type="entry name" value="MRH"/>
    <property type="match status" value="1"/>
</dbReference>
<dbReference type="EMBL" id="WIUZ02000001">
    <property type="protein sequence ID" value="KAF9792729.1"/>
    <property type="molecule type" value="Genomic_DNA"/>
</dbReference>
<feature type="domain" description="MRH" evidence="10">
    <location>
        <begin position="159"/>
        <end position="301"/>
    </location>
</feature>